<gene>
    <name evidence="1" type="ORF">PanWU01x14_034260</name>
</gene>
<comment type="caution">
    <text evidence="1">The sequence shown here is derived from an EMBL/GenBank/DDBJ whole genome shotgun (WGS) entry which is preliminary data.</text>
</comment>
<keyword evidence="2" id="KW-1185">Reference proteome</keyword>
<dbReference type="Proteomes" id="UP000237105">
    <property type="component" value="Unassembled WGS sequence"/>
</dbReference>
<name>A0A2P5DSX0_PARAD</name>
<organism evidence="1 2">
    <name type="scientific">Parasponia andersonii</name>
    <name type="common">Sponia andersonii</name>
    <dbReference type="NCBI Taxonomy" id="3476"/>
    <lineage>
        <taxon>Eukaryota</taxon>
        <taxon>Viridiplantae</taxon>
        <taxon>Streptophyta</taxon>
        <taxon>Embryophyta</taxon>
        <taxon>Tracheophyta</taxon>
        <taxon>Spermatophyta</taxon>
        <taxon>Magnoliopsida</taxon>
        <taxon>eudicotyledons</taxon>
        <taxon>Gunneridae</taxon>
        <taxon>Pentapetalae</taxon>
        <taxon>rosids</taxon>
        <taxon>fabids</taxon>
        <taxon>Rosales</taxon>
        <taxon>Cannabaceae</taxon>
        <taxon>Parasponia</taxon>
    </lineage>
</organism>
<sequence>MCKCINNALLGWETNQFSKPHECFICEFSCLFTCYHKML</sequence>
<accession>A0A2P5DSX0</accession>
<protein>
    <submittedName>
        <fullName evidence="1">Uncharacterized protein</fullName>
    </submittedName>
</protein>
<dbReference type="OrthoDB" id="10469522at2759"/>
<reference evidence="2" key="1">
    <citation type="submission" date="2016-06" db="EMBL/GenBank/DDBJ databases">
        <title>Parallel loss of symbiosis genes in relatives of nitrogen-fixing non-legume Parasponia.</title>
        <authorList>
            <person name="Van Velzen R."/>
            <person name="Holmer R."/>
            <person name="Bu F."/>
            <person name="Rutten L."/>
            <person name="Van Zeijl A."/>
            <person name="Liu W."/>
            <person name="Santuari L."/>
            <person name="Cao Q."/>
            <person name="Sharma T."/>
            <person name="Shen D."/>
            <person name="Roswanjaya Y."/>
            <person name="Wardhani T."/>
            <person name="Kalhor M.S."/>
            <person name="Jansen J."/>
            <person name="Van den Hoogen J."/>
            <person name="Gungor B."/>
            <person name="Hartog M."/>
            <person name="Hontelez J."/>
            <person name="Verver J."/>
            <person name="Yang W.-C."/>
            <person name="Schijlen E."/>
            <person name="Repin R."/>
            <person name="Schilthuizen M."/>
            <person name="Schranz E."/>
            <person name="Heidstra R."/>
            <person name="Miyata K."/>
            <person name="Fedorova E."/>
            <person name="Kohlen W."/>
            <person name="Bisseling T."/>
            <person name="Smit S."/>
            <person name="Geurts R."/>
        </authorList>
    </citation>
    <scope>NUCLEOTIDE SEQUENCE [LARGE SCALE GENOMIC DNA]</scope>
    <source>
        <strain evidence="2">cv. WU1-14</strain>
    </source>
</reference>
<evidence type="ECO:0000313" key="2">
    <source>
        <dbReference type="Proteomes" id="UP000237105"/>
    </source>
</evidence>
<dbReference type="AlphaFoldDB" id="A0A2P5DSX0"/>
<evidence type="ECO:0000313" key="1">
    <source>
        <dbReference type="EMBL" id="PON76372.1"/>
    </source>
</evidence>
<proteinExistence type="predicted"/>
<dbReference type="EMBL" id="JXTB01000018">
    <property type="protein sequence ID" value="PON76372.1"/>
    <property type="molecule type" value="Genomic_DNA"/>
</dbReference>